<evidence type="ECO:0000256" key="3">
    <source>
        <dbReference type="ARBA" id="ARBA00022679"/>
    </source>
</evidence>
<dbReference type="STRING" id="44742.AXF13_09365"/>
<keyword evidence="4 8" id="KW-0663">Pyridoxal phosphate</keyword>
<dbReference type="RefSeq" id="WP_062252848.1">
    <property type="nucleotide sequence ID" value="NZ_CP014229.1"/>
</dbReference>
<keyword evidence="3 8" id="KW-0808">Transferase</keyword>
<evidence type="ECO:0000256" key="2">
    <source>
        <dbReference type="ARBA" id="ARBA00022490"/>
    </source>
</evidence>
<dbReference type="AlphaFoldDB" id="A0A0X8JL06"/>
<reference evidence="11" key="1">
    <citation type="submission" date="2016-02" db="EMBL/GenBank/DDBJ databases">
        <authorList>
            <person name="Holder M.E."/>
            <person name="Ajami N.J."/>
            <person name="Petrosino J.F."/>
        </authorList>
    </citation>
    <scope>NUCLEOTIDE SEQUENCE [LARGE SCALE GENOMIC DNA]</scope>
    <source>
        <strain evidence="11">CCUG 45958</strain>
    </source>
</reference>
<accession>A0A0X8JL06</accession>
<dbReference type="EMBL" id="CP014229">
    <property type="protein sequence ID" value="AMD90313.1"/>
    <property type="molecule type" value="Genomic_DNA"/>
</dbReference>
<gene>
    <name evidence="8" type="primary">selA</name>
    <name evidence="10" type="ORF">AXF13_09365</name>
</gene>
<keyword evidence="11" id="KW-1185">Reference proteome</keyword>
<dbReference type="EC" id="2.9.1.1" evidence="8"/>
<dbReference type="Gene3D" id="3.90.1150.180">
    <property type="match status" value="1"/>
</dbReference>
<dbReference type="PANTHER" id="PTHR32328:SF0">
    <property type="entry name" value="L-SERYL-TRNA(SEC) SELENIUM TRANSFERASE"/>
    <property type="match status" value="1"/>
</dbReference>
<dbReference type="UniPathway" id="UPA00906">
    <property type="reaction ID" value="UER00896"/>
</dbReference>
<keyword evidence="5 8" id="KW-0648">Protein biosynthesis</keyword>
<comment type="cofactor">
    <cofactor evidence="1 8 9">
        <name>pyridoxal 5'-phosphate</name>
        <dbReference type="ChEBI" id="CHEBI:597326"/>
    </cofactor>
</comment>
<evidence type="ECO:0000256" key="8">
    <source>
        <dbReference type="HAMAP-Rule" id="MF_00423"/>
    </source>
</evidence>
<evidence type="ECO:0000313" key="11">
    <source>
        <dbReference type="Proteomes" id="UP000069241"/>
    </source>
</evidence>
<feature type="modified residue" description="N6-(pyridoxal phosphate)lysine" evidence="8 9">
    <location>
        <position position="295"/>
    </location>
</feature>
<dbReference type="GO" id="GO:0001514">
    <property type="term" value="P:selenocysteine incorporation"/>
    <property type="evidence" value="ECO:0007669"/>
    <property type="project" value="UniProtKB-UniRule"/>
</dbReference>
<proteinExistence type="inferred from homology"/>
<dbReference type="GO" id="GO:0005737">
    <property type="term" value="C:cytoplasm"/>
    <property type="evidence" value="ECO:0007669"/>
    <property type="project" value="UniProtKB-SubCell"/>
</dbReference>
<dbReference type="InterPro" id="IPR015424">
    <property type="entry name" value="PyrdxlP-dep_Trfase"/>
</dbReference>
<comment type="catalytic activity">
    <reaction evidence="8">
        <text>L-seryl-tRNA(Sec) + selenophosphate + H(+) = L-selenocysteinyl-tRNA(Sec) + phosphate</text>
        <dbReference type="Rhea" id="RHEA:22728"/>
        <dbReference type="Rhea" id="RHEA-COMP:9742"/>
        <dbReference type="Rhea" id="RHEA-COMP:9743"/>
        <dbReference type="ChEBI" id="CHEBI:15378"/>
        <dbReference type="ChEBI" id="CHEBI:16144"/>
        <dbReference type="ChEBI" id="CHEBI:43474"/>
        <dbReference type="ChEBI" id="CHEBI:78533"/>
        <dbReference type="ChEBI" id="CHEBI:78573"/>
        <dbReference type="EC" id="2.9.1.1"/>
    </reaction>
</comment>
<name>A0A0X8JL06_9BACT</name>
<protein>
    <recommendedName>
        <fullName evidence="8">L-seryl-tRNA(Sec) selenium transferase</fullName>
        <ecNumber evidence="8">2.9.1.1</ecNumber>
    </recommendedName>
    <alternativeName>
        <fullName evidence="8">Selenocysteine synthase</fullName>
        <shortName evidence="8">Sec synthase</shortName>
    </alternativeName>
    <alternativeName>
        <fullName evidence="8">Selenocysteinyl-tRNA(Sec) synthase</fullName>
    </alternativeName>
</protein>
<evidence type="ECO:0000256" key="7">
    <source>
        <dbReference type="ARBA" id="ARBA00044507"/>
    </source>
</evidence>
<keyword evidence="2 8" id="KW-0963">Cytoplasm</keyword>
<dbReference type="SUPFAM" id="SSF53383">
    <property type="entry name" value="PLP-dependent transferases"/>
    <property type="match status" value="1"/>
</dbReference>
<dbReference type="Gene3D" id="3.40.640.10">
    <property type="entry name" value="Type I PLP-dependent aspartate aminotransferase-like (Major domain)"/>
    <property type="match status" value="1"/>
</dbReference>
<comment type="subcellular location">
    <subcellularLocation>
        <location evidence="8">Cytoplasm</location>
    </subcellularLocation>
</comment>
<dbReference type="GO" id="GO:0001717">
    <property type="term" value="P:conversion of seryl-tRNAsec to selenocys-tRNAsec"/>
    <property type="evidence" value="ECO:0007669"/>
    <property type="project" value="UniProtKB-UniRule"/>
</dbReference>
<evidence type="ECO:0000256" key="1">
    <source>
        <dbReference type="ARBA" id="ARBA00001933"/>
    </source>
</evidence>
<organism evidence="10 11">
    <name type="scientific">Desulfovibrio fairfieldensis</name>
    <dbReference type="NCBI Taxonomy" id="44742"/>
    <lineage>
        <taxon>Bacteria</taxon>
        <taxon>Pseudomonadati</taxon>
        <taxon>Thermodesulfobacteriota</taxon>
        <taxon>Desulfovibrionia</taxon>
        <taxon>Desulfovibrionales</taxon>
        <taxon>Desulfovibrionaceae</taxon>
        <taxon>Desulfovibrio</taxon>
    </lineage>
</organism>
<keyword evidence="6 8" id="KW-0711">Selenium</keyword>
<comment type="function">
    <text evidence="8">Converts seryl-tRNA(Sec) to selenocysteinyl-tRNA(Sec) required for selenoprotein biosynthesis.</text>
</comment>
<dbReference type="InterPro" id="IPR004534">
    <property type="entry name" value="SelA_trans"/>
</dbReference>
<evidence type="ECO:0000313" key="10">
    <source>
        <dbReference type="EMBL" id="AMD90313.1"/>
    </source>
</evidence>
<dbReference type="Proteomes" id="UP000069241">
    <property type="component" value="Chromosome"/>
</dbReference>
<dbReference type="KEGG" id="dfi:AXF13_09365"/>
<dbReference type="HAMAP" id="MF_00423">
    <property type="entry name" value="SelA"/>
    <property type="match status" value="1"/>
</dbReference>
<evidence type="ECO:0000256" key="9">
    <source>
        <dbReference type="PIRSR" id="PIRSR618319-50"/>
    </source>
</evidence>
<dbReference type="InterPro" id="IPR018319">
    <property type="entry name" value="SelA-like"/>
</dbReference>
<dbReference type="InterPro" id="IPR015421">
    <property type="entry name" value="PyrdxlP-dep_Trfase_major"/>
</dbReference>
<dbReference type="NCBIfam" id="TIGR00474">
    <property type="entry name" value="selA"/>
    <property type="match status" value="1"/>
</dbReference>
<comment type="similarity">
    <text evidence="7 8">Belongs to the SelA family.</text>
</comment>
<evidence type="ECO:0000256" key="6">
    <source>
        <dbReference type="ARBA" id="ARBA00023266"/>
    </source>
</evidence>
<dbReference type="PANTHER" id="PTHR32328">
    <property type="entry name" value="L-SERYL-TRNA(SEC) SELENIUM TRANSFERASE"/>
    <property type="match status" value="1"/>
</dbReference>
<sequence length="476" mass="51766">MNELFRAIPATDLCLDALIVADQNLEAAPRALLRELVTQFWDARREDIRAGRCREAAQLNLEAQLPALLAYVRAGLRPRLRPVLNATGVVVHTNLGRSVLAEEARQAVALAADGYCNLELNLRTGGRGSRYELVENLICRLSGAEAVLVVNNNAAAVLLMLDGFCKGGEVIVSRGELVEIGGSFRIPEVMEKSGAHLREVGATNRTHLRDYAAAINENTRALLRVHTSNYRIVGFQSSVPLPELAALARERGLPLFEDLGSGSFMDFSPYGLPNEPTVPSVLAGGADLVTFSGDKVLGGPQAGIIAGRKELVDRLKSNPLTRALRCDKLCLAALEATLRLYLDPDKARERIPTLRRICLRPEELARRARALAVRLRKALGGDCTVSVRPDVSRVGGGAFPQYDLPTSLVGLKPARISATALKNALLATDPPLLGRLEDDHFCLDPRTLENKEYPLLLRALRMALQAAESNHNRQGI</sequence>
<dbReference type="Pfam" id="PF03841">
    <property type="entry name" value="SelA"/>
    <property type="match status" value="1"/>
</dbReference>
<evidence type="ECO:0000256" key="4">
    <source>
        <dbReference type="ARBA" id="ARBA00022898"/>
    </source>
</evidence>
<evidence type="ECO:0000256" key="5">
    <source>
        <dbReference type="ARBA" id="ARBA00022917"/>
    </source>
</evidence>
<comment type="pathway">
    <text evidence="8">Aminoacyl-tRNA biosynthesis; selenocysteinyl-tRNA(Sec) biosynthesis; selenocysteinyl-tRNA(Sec) from L-seryl-tRNA(Sec) (bacterial route): step 1/1.</text>
</comment>
<dbReference type="GO" id="GO:0004125">
    <property type="term" value="F:L-seryl-tRNA(Sec) selenium transferase activity"/>
    <property type="evidence" value="ECO:0007669"/>
    <property type="project" value="UniProtKB-UniRule"/>
</dbReference>